<comment type="subcellular location">
    <subcellularLocation>
        <location evidence="7">Cytoplasm</location>
    </subcellularLocation>
    <subcellularLocation>
        <location evidence="7">Nucleus</location>
    </subcellularLocation>
</comment>
<dbReference type="GO" id="GO:0005737">
    <property type="term" value="C:cytoplasm"/>
    <property type="evidence" value="ECO:0007669"/>
    <property type="project" value="UniProtKB-SubCell"/>
</dbReference>
<feature type="region of interest" description="Interaction with histone H4 N-terminus" evidence="9">
    <location>
        <begin position="232"/>
        <end position="234"/>
    </location>
</feature>
<dbReference type="GO" id="GO:0005634">
    <property type="term" value="C:nucleus"/>
    <property type="evidence" value="ECO:0007669"/>
    <property type="project" value="UniProtKB-SubCell"/>
</dbReference>
<keyword evidence="5 7" id="KW-0012">Acyltransferase</keyword>
<comment type="similarity">
    <text evidence="1 7">Belongs to the HAT1 family.</text>
</comment>
<dbReference type="GO" id="GO:0031509">
    <property type="term" value="P:subtelomeric heterochromatin formation"/>
    <property type="evidence" value="ECO:0007669"/>
    <property type="project" value="InterPro"/>
</dbReference>
<dbReference type="Pfam" id="PF10394">
    <property type="entry name" value="Hat1_N"/>
    <property type="match status" value="1"/>
</dbReference>
<keyword evidence="7" id="KW-0963">Cytoplasm</keyword>
<dbReference type="InterPro" id="IPR016181">
    <property type="entry name" value="Acyl_CoA_acyltransferase"/>
</dbReference>
<feature type="active site" description="Proton donor/acceptor" evidence="8">
    <location>
        <position position="307"/>
    </location>
</feature>
<evidence type="ECO:0000256" key="10">
    <source>
        <dbReference type="SAM" id="MobiDB-lite"/>
    </source>
</evidence>
<dbReference type="InterPro" id="IPR037113">
    <property type="entry name" value="Hat1_N_sf"/>
</dbReference>
<dbReference type="InterPro" id="IPR017380">
    <property type="entry name" value="Hist_AcTrfase_B-typ_cat-su"/>
</dbReference>
<evidence type="ECO:0000313" key="12">
    <source>
        <dbReference type="EMBL" id="PMB69762.1"/>
    </source>
</evidence>
<comment type="catalytic activity">
    <reaction evidence="6 7">
        <text>L-lysyl-[protein] + acetyl-CoA = N(6)-acetyl-L-lysyl-[protein] + CoA + H(+)</text>
        <dbReference type="Rhea" id="RHEA:45948"/>
        <dbReference type="Rhea" id="RHEA-COMP:9752"/>
        <dbReference type="Rhea" id="RHEA-COMP:10731"/>
        <dbReference type="ChEBI" id="CHEBI:15378"/>
        <dbReference type="ChEBI" id="CHEBI:29969"/>
        <dbReference type="ChEBI" id="CHEBI:57287"/>
        <dbReference type="ChEBI" id="CHEBI:57288"/>
        <dbReference type="ChEBI" id="CHEBI:61930"/>
        <dbReference type="EC" id="2.3.1.48"/>
    </reaction>
</comment>
<accession>A0A2N6NR61</accession>
<dbReference type="InterPro" id="IPR019467">
    <property type="entry name" value="Hat1_N"/>
</dbReference>
<evidence type="ECO:0000256" key="8">
    <source>
        <dbReference type="PIRSR" id="PIRSR038084-1"/>
    </source>
</evidence>
<gene>
    <name evidence="12" type="primary">HAT1</name>
    <name evidence="12" type="ORF">BM221_004409</name>
</gene>
<comment type="caution">
    <text evidence="12">The sequence shown here is derived from an EMBL/GenBank/DDBJ whole genome shotgun (WGS) entry which is preliminary data.</text>
</comment>
<dbReference type="AlphaFoldDB" id="A0A2N6NR61"/>
<feature type="domain" description="Histone acetyl transferase HAT1 N-terminal" evidence="11">
    <location>
        <begin position="23"/>
        <end position="179"/>
    </location>
</feature>
<keyword evidence="4 7" id="KW-0808">Transferase</keyword>
<dbReference type="PANTHER" id="PTHR12046">
    <property type="entry name" value="HISTONE ACETYLTRANSFERASE TYPE B CATALYTIC SUBUNIT"/>
    <property type="match status" value="1"/>
</dbReference>
<feature type="region of interest" description="Disordered" evidence="10">
    <location>
        <begin position="466"/>
        <end position="489"/>
    </location>
</feature>
<name>A0A2N6NR61_BEABA</name>
<dbReference type="Gene3D" id="3.90.360.10">
    <property type="entry name" value="Histone acetyl transferase 1 (HAT1), N-terminal domain"/>
    <property type="match status" value="1"/>
</dbReference>
<feature type="binding site" evidence="9">
    <location>
        <begin position="272"/>
        <end position="274"/>
    </location>
    <ligand>
        <name>acetyl-CoA</name>
        <dbReference type="ChEBI" id="CHEBI:57288"/>
    </ligand>
</feature>
<keyword evidence="7" id="KW-0539">Nucleus</keyword>
<comment type="function">
    <text evidence="7">Catalytic component of the histone acetylase B (HAT-B) complex. Has intrinsic substrate specificity that modifies lysine in recognition sequence GXGKXG. Involved in DNA double-strand break repair.</text>
</comment>
<evidence type="ECO:0000313" key="13">
    <source>
        <dbReference type="Proteomes" id="UP000235728"/>
    </source>
</evidence>
<feature type="binding site" evidence="9">
    <location>
        <position position="310"/>
    </location>
    <ligand>
        <name>acetyl-CoA</name>
        <dbReference type="ChEBI" id="CHEBI:57288"/>
    </ligand>
</feature>
<organism evidence="12 13">
    <name type="scientific">Beauveria bassiana</name>
    <name type="common">White muscardine disease fungus</name>
    <name type="synonym">Tritirachium shiotae</name>
    <dbReference type="NCBI Taxonomy" id="176275"/>
    <lineage>
        <taxon>Eukaryota</taxon>
        <taxon>Fungi</taxon>
        <taxon>Dikarya</taxon>
        <taxon>Ascomycota</taxon>
        <taxon>Pezizomycotina</taxon>
        <taxon>Sordariomycetes</taxon>
        <taxon>Hypocreomycetidae</taxon>
        <taxon>Hypocreales</taxon>
        <taxon>Cordycipitaceae</taxon>
        <taxon>Beauveria</taxon>
    </lineage>
</organism>
<protein>
    <recommendedName>
        <fullName evidence="3 7">Histone acetyltransferase type B catalytic subunit</fullName>
        <ecNumber evidence="2 7">2.3.1.48</ecNumber>
    </recommendedName>
</protein>
<evidence type="ECO:0000256" key="9">
    <source>
        <dbReference type="PIRSR" id="PIRSR038084-2"/>
    </source>
</evidence>
<dbReference type="SUPFAM" id="SSF55729">
    <property type="entry name" value="Acyl-CoA N-acyltransferases (Nat)"/>
    <property type="match status" value="1"/>
</dbReference>
<dbReference type="OMA" id="WTCDAND"/>
<sequence>MAALTDLEDSQLVQPLTFGTGLADSNTALNISLVAPTASGLQSLFTFNPSFTYPIFGEDEKIFGYKDLKINLRYRANDMRPHVQMSYSSKFAPIGETEPMDVMGMLKEDAQLPDIAFGKAADFESNSKNLGDDWKPPGELHSSFKGTDGTYEIWKGTLADPAIKQLNKRVQLLVPLFIEGGSYIGQTPDSDSSETEMPDADRWTVFLLYRKQPSSADPEKSSYVFIGYSTVYRFFYFQPPPTPPASPNHAWELPQGDMDLAQLPCRTRLSQFLILPPFQGSGHGARLYRSIFEHYHKHAQTHEFTVENPNEAFDELRDACDLKFLRTVPEFAALRLDPGVTVGKKGLIPQLIKGGENLEVIRAKTKIAPRQFARVLEMHIMSQLPDSVRPRIDYDVKVPSKTPTDQHLERLWQLLVKQRLYRHNRDILAQIELPERIDKLSETLLGVELEYARLLAAHGSSPVIAAKEKRKIDDDAESTSSKRTRVNEE</sequence>
<evidence type="ECO:0000256" key="4">
    <source>
        <dbReference type="ARBA" id="ARBA00022679"/>
    </source>
</evidence>
<dbReference type="Gene3D" id="3.40.630.30">
    <property type="match status" value="1"/>
</dbReference>
<evidence type="ECO:0000256" key="3">
    <source>
        <dbReference type="ARBA" id="ARBA00021268"/>
    </source>
</evidence>
<proteinExistence type="inferred from homology"/>
<evidence type="ECO:0000256" key="6">
    <source>
        <dbReference type="ARBA" id="ARBA00048017"/>
    </source>
</evidence>
<dbReference type="PIRSF" id="PIRSF038084">
    <property type="entry name" value="HAT-B_cat"/>
    <property type="match status" value="1"/>
</dbReference>
<evidence type="ECO:0000256" key="5">
    <source>
        <dbReference type="ARBA" id="ARBA00023315"/>
    </source>
</evidence>
<dbReference type="EMBL" id="MRVG01000004">
    <property type="protein sequence ID" value="PMB69762.1"/>
    <property type="molecule type" value="Genomic_DNA"/>
</dbReference>
<evidence type="ECO:0000256" key="7">
    <source>
        <dbReference type="PIRNR" id="PIRNR038084"/>
    </source>
</evidence>
<reference evidence="12 13" key="1">
    <citation type="journal article" date="2016" name="Appl. Microbiol. Biotechnol.">
        <title>Characterization of T-DNA insertion mutants with decreased virulence in the entomopathogenic fungus Beauveria bassiana JEF-007.</title>
        <authorList>
            <person name="Kim S."/>
            <person name="Lee S.J."/>
            <person name="Nai Y.S."/>
            <person name="Yu J.S."/>
            <person name="Lee M.R."/>
            <person name="Yang Y.T."/>
            <person name="Kim J.S."/>
        </authorList>
    </citation>
    <scope>NUCLEOTIDE SEQUENCE [LARGE SCALE GENOMIC DNA]</scope>
    <source>
        <strain evidence="12 13">JEF-007</strain>
    </source>
</reference>
<dbReference type="Proteomes" id="UP000235728">
    <property type="component" value="Unassembled WGS sequence"/>
</dbReference>
<dbReference type="GO" id="GO:0000781">
    <property type="term" value="C:chromosome, telomeric region"/>
    <property type="evidence" value="ECO:0007669"/>
    <property type="project" value="GOC"/>
</dbReference>
<dbReference type="EC" id="2.3.1.48" evidence="2 7"/>
<evidence type="ECO:0000259" key="11">
    <source>
        <dbReference type="Pfam" id="PF10394"/>
    </source>
</evidence>
<feature type="region of interest" description="Interaction with histone H4 N-terminus" evidence="9">
    <location>
        <begin position="58"/>
        <end position="60"/>
    </location>
</feature>
<dbReference type="GO" id="GO:0004402">
    <property type="term" value="F:histone acetyltransferase activity"/>
    <property type="evidence" value="ECO:0007669"/>
    <property type="project" value="UniProtKB-UniRule"/>
</dbReference>
<evidence type="ECO:0000256" key="1">
    <source>
        <dbReference type="ARBA" id="ARBA00010543"/>
    </source>
</evidence>
<evidence type="ECO:0000256" key="2">
    <source>
        <dbReference type="ARBA" id="ARBA00013184"/>
    </source>
</evidence>
<comment type="subunit">
    <text evidence="7">Component of the HAT-B complex composed of at least HAT1 and HAT2. The HAT-B complex binds to histone H4 tail.</text>
</comment>